<organism evidence="3 4">
    <name type="scientific">Apiotrichum porosum</name>
    <dbReference type="NCBI Taxonomy" id="105984"/>
    <lineage>
        <taxon>Eukaryota</taxon>
        <taxon>Fungi</taxon>
        <taxon>Dikarya</taxon>
        <taxon>Basidiomycota</taxon>
        <taxon>Agaricomycotina</taxon>
        <taxon>Tremellomycetes</taxon>
        <taxon>Trichosporonales</taxon>
        <taxon>Trichosporonaceae</taxon>
        <taxon>Apiotrichum</taxon>
    </lineage>
</organism>
<dbReference type="InterPro" id="IPR053183">
    <property type="entry name" value="ASL1"/>
</dbReference>
<feature type="signal peptide" evidence="1">
    <location>
        <begin position="1"/>
        <end position="17"/>
    </location>
</feature>
<gene>
    <name evidence="3" type="ORF">EHS24_004722</name>
</gene>
<dbReference type="InterPro" id="IPR017853">
    <property type="entry name" value="GH"/>
</dbReference>
<dbReference type="InterPro" id="IPR000772">
    <property type="entry name" value="Ricin_B_lectin"/>
</dbReference>
<dbReference type="AlphaFoldDB" id="A0A427Y5W7"/>
<dbReference type="STRING" id="105984.A0A427Y5W7"/>
<dbReference type="GeneID" id="39589265"/>
<evidence type="ECO:0000256" key="1">
    <source>
        <dbReference type="SAM" id="SignalP"/>
    </source>
</evidence>
<name>A0A427Y5W7_9TREE</name>
<dbReference type="GO" id="GO:0071966">
    <property type="term" value="P:fungal-type cell wall polysaccharide metabolic process"/>
    <property type="evidence" value="ECO:0007669"/>
    <property type="project" value="TreeGrafter"/>
</dbReference>
<dbReference type="Proteomes" id="UP000279236">
    <property type="component" value="Unassembled WGS sequence"/>
</dbReference>
<dbReference type="Gene3D" id="2.80.10.50">
    <property type="match status" value="2"/>
</dbReference>
<dbReference type="GO" id="GO:0009277">
    <property type="term" value="C:fungal-type cell wall"/>
    <property type="evidence" value="ECO:0007669"/>
    <property type="project" value="TreeGrafter"/>
</dbReference>
<feature type="chain" id="PRO_5019352040" description="Ricin B lectin domain-containing protein" evidence="1">
    <location>
        <begin position="18"/>
        <end position="436"/>
    </location>
</feature>
<keyword evidence="4" id="KW-1185">Reference proteome</keyword>
<dbReference type="PANTHER" id="PTHR34154:SF14">
    <property type="entry name" value="ASL1-LIKE GLYCOSYL HYDROLASE CATALYTIC DOMAIN-CONTAINING PROTEIN"/>
    <property type="match status" value="1"/>
</dbReference>
<dbReference type="InterPro" id="IPR035992">
    <property type="entry name" value="Ricin_B-like_lectins"/>
</dbReference>
<dbReference type="Pfam" id="PF11790">
    <property type="entry name" value="Glyco_hydro_cc"/>
    <property type="match status" value="1"/>
</dbReference>
<protein>
    <recommendedName>
        <fullName evidence="2">Ricin B lectin domain-containing protein</fullName>
    </recommendedName>
</protein>
<reference evidence="3 4" key="1">
    <citation type="submission" date="2018-11" db="EMBL/GenBank/DDBJ databases">
        <title>Genome sequence of Apiotrichum porosum DSM 27194.</title>
        <authorList>
            <person name="Aliyu H."/>
            <person name="Gorte O."/>
            <person name="Ochsenreither K."/>
        </authorList>
    </citation>
    <scope>NUCLEOTIDE SEQUENCE [LARGE SCALE GENOMIC DNA]</scope>
    <source>
        <strain evidence="3 4">DSM 27194</strain>
    </source>
</reference>
<dbReference type="Gene3D" id="3.20.20.80">
    <property type="entry name" value="Glycosidases"/>
    <property type="match status" value="1"/>
</dbReference>
<evidence type="ECO:0000313" key="3">
    <source>
        <dbReference type="EMBL" id="RSH86466.1"/>
    </source>
</evidence>
<comment type="caution">
    <text evidence="3">The sequence shown here is derived from an EMBL/GenBank/DDBJ whole genome shotgun (WGS) entry which is preliminary data.</text>
</comment>
<dbReference type="CDD" id="cd00161">
    <property type="entry name" value="beta-trefoil_Ricin-like"/>
    <property type="match status" value="1"/>
</dbReference>
<evidence type="ECO:0000313" key="4">
    <source>
        <dbReference type="Proteomes" id="UP000279236"/>
    </source>
</evidence>
<dbReference type="SUPFAM" id="SSF50370">
    <property type="entry name" value="Ricin B-like lectins"/>
    <property type="match status" value="1"/>
</dbReference>
<dbReference type="InterPro" id="IPR024655">
    <property type="entry name" value="Asl1_glyco_hydro_catalytic"/>
</dbReference>
<dbReference type="SUPFAM" id="SSF51445">
    <property type="entry name" value="(Trans)glycosidases"/>
    <property type="match status" value="1"/>
</dbReference>
<keyword evidence="1" id="KW-0732">Signal</keyword>
<feature type="domain" description="Ricin B lectin" evidence="2">
    <location>
        <begin position="39"/>
        <end position="170"/>
    </location>
</feature>
<accession>A0A427Y5W7</accession>
<dbReference type="OrthoDB" id="6770063at2759"/>
<dbReference type="PROSITE" id="PS50231">
    <property type="entry name" value="RICIN_B_LECTIN"/>
    <property type="match status" value="1"/>
</dbReference>
<proteinExistence type="predicted"/>
<dbReference type="RefSeq" id="XP_028479251.1">
    <property type="nucleotide sequence ID" value="XM_028620279.1"/>
</dbReference>
<dbReference type="EMBL" id="RSCE01000002">
    <property type="protein sequence ID" value="RSH86466.1"/>
    <property type="molecule type" value="Genomic_DNA"/>
</dbReference>
<dbReference type="PANTHER" id="PTHR34154">
    <property type="entry name" value="ALKALI-SENSITIVE LINKAGE PROTEIN 1"/>
    <property type="match status" value="1"/>
</dbReference>
<sequence>MLSTVVNFAILAAVASAACLPTTTTTSGSTTTTTPSSSGAVALHPNGNSNVCLDVQGNVQANGTPVQVYTCNGTGAQKWILHRGSGSVQLAGTNYCLDAGSSPASGVKMKIWQCYSGLAAQTWYWTDDNRIAVTGKGQCMDLPNGSTSNGNVVQTWACATGNTNQIWTATAAASRRSIEDRATCTKADLTPKGIKAGLAGGSSFDDFQNYVGWWYDWSGAPSGHSGSPVPVPMLWGNGHRGSIQSDSARFNQFTSTWSTSNVPAYVLGFNEPDCPGTDSSDLTVAQAASAWNQYIAPLGNAGALLISPAMCKQKDEDFLTPFQNAINTPFDVVAIHVYKNTLAGVKADIDYYYNKYGKPIWVTEFGCVNDVNGFVACSSQSVVNQFITDVVSLFETDSRIYAYAFCDVGNAWLMRSSSGSLSTTGQNYLAAVKKYA</sequence>
<evidence type="ECO:0000259" key="2">
    <source>
        <dbReference type="SMART" id="SM00458"/>
    </source>
</evidence>
<dbReference type="SMART" id="SM00458">
    <property type="entry name" value="RICIN"/>
    <property type="match status" value="1"/>
</dbReference>
<dbReference type="Pfam" id="PF00652">
    <property type="entry name" value="Ricin_B_lectin"/>
    <property type="match status" value="1"/>
</dbReference>